<dbReference type="KEGG" id="dpp:DICPUDRAFT_147326"/>
<evidence type="ECO:0000313" key="3">
    <source>
        <dbReference type="EMBL" id="EGC39884.1"/>
    </source>
</evidence>
<name>F0Z881_DICPU</name>
<dbReference type="RefSeq" id="XP_003283635.1">
    <property type="nucleotide sequence ID" value="XM_003283587.1"/>
</dbReference>
<dbReference type="AlphaFoldDB" id="F0Z881"/>
<dbReference type="Proteomes" id="UP000001064">
    <property type="component" value="Unassembled WGS sequence"/>
</dbReference>
<protein>
    <submittedName>
        <fullName evidence="2">Uncharacterized protein</fullName>
    </submittedName>
</protein>
<gene>
    <name evidence="2" type="ORF">DICPUDRAFT_147326</name>
    <name evidence="3" type="ORF">DICPUDRAFT_147328</name>
</gene>
<organism evidence="2 4">
    <name type="scientific">Dictyostelium purpureum</name>
    <name type="common">Slime mold</name>
    <dbReference type="NCBI Taxonomy" id="5786"/>
    <lineage>
        <taxon>Eukaryota</taxon>
        <taxon>Amoebozoa</taxon>
        <taxon>Evosea</taxon>
        <taxon>Eumycetozoa</taxon>
        <taxon>Dictyostelia</taxon>
        <taxon>Dictyosteliales</taxon>
        <taxon>Dictyosteliaceae</taxon>
        <taxon>Dictyostelium</taxon>
    </lineage>
</organism>
<keyword evidence="4" id="KW-1185">Reference proteome</keyword>
<dbReference type="KEGG" id="dpp:DICPUDRAFT_147328"/>
<reference evidence="2" key="1">
    <citation type="submission" date="2010-04" db="EMBL/GenBank/DDBJ databases">
        <title>Comparative genomics of the social amoebae Dictyostelium discoideum and Dictyostelium purpureum.</title>
        <authorList>
            <consortium name="US DOE Joint Genome Institute (JGI-PGF)"/>
            <person name="Sucgang R."/>
            <person name="Kuo A."/>
            <person name="Tian X."/>
            <person name="Salerno W."/>
            <person name="Parikh A."/>
            <person name="Feasley C.L."/>
            <person name="Dalin E."/>
            <person name="Tu H."/>
            <person name="Huang E."/>
            <person name="Barry K."/>
            <person name="Lindquist E."/>
            <person name="Shapiro H."/>
            <person name="Bruce D."/>
            <person name="Schmutz J."/>
            <person name="Salamov A."/>
            <person name="Fey P."/>
            <person name="Gaudet P."/>
            <person name="Anjard C."/>
            <person name="Mohan M.B."/>
            <person name="Basu S."/>
            <person name="Bushmanova Y."/>
            <person name="van der Wel H."/>
            <person name="Katoh-Kurasawa M."/>
            <person name="Coutinho P.M."/>
            <person name="Saito T."/>
            <person name="Elias M."/>
            <person name="Schaap P."/>
            <person name="Kay R.R."/>
            <person name="Henrissat B."/>
            <person name="Eichinger L."/>
            <person name="Rivero F."/>
            <person name="Putnam N.H."/>
            <person name="West C.M."/>
            <person name="Loomis W.F."/>
            <person name="Chisholm R.L."/>
            <person name="Shaulsky G."/>
            <person name="Strassmann J.E."/>
            <person name="Queller D.C."/>
            <person name="Kuspa A."/>
            <person name="Grigoriev I.V."/>
        </authorList>
    </citation>
    <scope>NUCLEOTIDE SEQUENCE</scope>
    <source>
        <strain evidence="2">QSDP1</strain>
    </source>
</reference>
<dbReference type="VEuPathDB" id="AmoebaDB:DICPUDRAFT_147328"/>
<keyword evidence="1" id="KW-0175">Coiled coil</keyword>
<dbReference type="RefSeq" id="XP_003283633.1">
    <property type="nucleotide sequence ID" value="XM_003283585.1"/>
</dbReference>
<dbReference type="GeneID" id="10509538"/>
<dbReference type="GeneID" id="10509540"/>
<evidence type="ECO:0000256" key="1">
    <source>
        <dbReference type="SAM" id="Coils"/>
    </source>
</evidence>
<dbReference type="EMBL" id="GL870950">
    <property type="protein sequence ID" value="EGC39882.1"/>
    <property type="molecule type" value="Genomic_DNA"/>
</dbReference>
<reference evidence="4" key="2">
    <citation type="journal article" date="2011" name="Genome Biol.">
        <title>Comparative genomics of the social amoebae Dictyostelium discoideum and Dictyostelium purpureum.</title>
        <authorList>
            <consortium name="US DOE Joint Genome Institute (JGI-PGF)"/>
            <person name="Sucgang R."/>
            <person name="Kuo A."/>
            <person name="Tian X."/>
            <person name="Salerno W."/>
            <person name="Parikh A."/>
            <person name="Feasley C.L."/>
            <person name="Dalin E."/>
            <person name="Tu H."/>
            <person name="Huang E."/>
            <person name="Barry K."/>
            <person name="Lindquist E."/>
            <person name="Shapiro H."/>
            <person name="Bruce D."/>
            <person name="Schmutz J."/>
            <person name="Salamov A."/>
            <person name="Fey P."/>
            <person name="Gaudet P."/>
            <person name="Anjard C."/>
            <person name="Babu M.M."/>
            <person name="Basu S."/>
            <person name="Bushmanova Y."/>
            <person name="van der Wel H."/>
            <person name="Katoh-Kurasawa M."/>
            <person name="Dinh C."/>
            <person name="Coutinho P.M."/>
            <person name="Saito T."/>
            <person name="Elias M."/>
            <person name="Schaap P."/>
            <person name="Kay R.R."/>
            <person name="Henrissat B."/>
            <person name="Eichinger L."/>
            <person name="Rivero F."/>
            <person name="Putnam N.H."/>
            <person name="West C.M."/>
            <person name="Loomis W.F."/>
            <person name="Chisholm R.L."/>
            <person name="Shaulsky G."/>
            <person name="Strassmann J.E."/>
            <person name="Queller D.C."/>
            <person name="Kuspa A."/>
            <person name="Grigoriev I.V."/>
        </authorList>
    </citation>
    <scope>NUCLEOTIDE SEQUENCE [LARGE SCALE GENOMIC DNA]</scope>
    <source>
        <strain evidence="4">QSDP1</strain>
    </source>
</reference>
<evidence type="ECO:0000313" key="4">
    <source>
        <dbReference type="Proteomes" id="UP000001064"/>
    </source>
</evidence>
<sequence length="127" mass="15158">MMKSNKTVDESKIQKLLANQNLLKEENKRLQIDLAEMKRMVEDKESLLVAVNAARREDMHMTQMRMSINRDLQNEVAVLKKNAERREKKIEYLTDENADLKYIIIDKERDIKNLERRVNQLSKVRDE</sequence>
<feature type="coiled-coil region" evidence="1">
    <location>
        <begin position="13"/>
        <end position="124"/>
    </location>
</feature>
<dbReference type="EMBL" id="GL870950">
    <property type="protein sequence ID" value="EGC39884.1"/>
    <property type="molecule type" value="Genomic_DNA"/>
</dbReference>
<evidence type="ECO:0000313" key="2">
    <source>
        <dbReference type="EMBL" id="EGC39882.1"/>
    </source>
</evidence>
<proteinExistence type="predicted"/>
<dbReference type="VEuPathDB" id="AmoebaDB:DICPUDRAFT_147326"/>
<accession>F0Z881</accession>